<protein>
    <submittedName>
        <fullName evidence="1">Uncharacterized protein</fullName>
    </submittedName>
</protein>
<keyword evidence="2" id="KW-1185">Reference proteome</keyword>
<dbReference type="KEGG" id="afy:BW247_09790"/>
<dbReference type="AlphaFoldDB" id="A0A1P8UHM9"/>
<evidence type="ECO:0000313" key="2">
    <source>
        <dbReference type="Proteomes" id="UP000243807"/>
    </source>
</evidence>
<reference evidence="1 2" key="1">
    <citation type="submission" date="2017-01" db="EMBL/GenBank/DDBJ databases">
        <title>Draft sequence of Acidihalobacter ferrooxidans strain DSM 14175 (strain V8).</title>
        <authorList>
            <person name="Khaleque H.N."/>
            <person name="Ramsay J.P."/>
            <person name="Murphy R.J.T."/>
            <person name="Kaksonen A.H."/>
            <person name="Boxall N.J."/>
            <person name="Watkin E.L.J."/>
        </authorList>
    </citation>
    <scope>NUCLEOTIDE SEQUENCE [LARGE SCALE GENOMIC DNA]</scope>
    <source>
        <strain evidence="1 2">V8</strain>
    </source>
</reference>
<gene>
    <name evidence="1" type="ORF">BW247_09790</name>
</gene>
<dbReference type="Proteomes" id="UP000243807">
    <property type="component" value="Chromosome"/>
</dbReference>
<accession>A0A1P8UHM9</accession>
<sequence>MQLVGKLLVQCQARAPRHGFRFKNTLYSLDASTVDLCLGVFPWVKFRIFAIDHGYTDYA</sequence>
<proteinExistence type="predicted"/>
<organism evidence="1 2">
    <name type="scientific">Acidihalobacter ferrooxydans</name>
    <dbReference type="NCBI Taxonomy" id="1765967"/>
    <lineage>
        <taxon>Bacteria</taxon>
        <taxon>Pseudomonadati</taxon>
        <taxon>Pseudomonadota</taxon>
        <taxon>Gammaproteobacteria</taxon>
        <taxon>Chromatiales</taxon>
        <taxon>Ectothiorhodospiraceae</taxon>
        <taxon>Acidihalobacter</taxon>
    </lineage>
</organism>
<evidence type="ECO:0000313" key="1">
    <source>
        <dbReference type="EMBL" id="APZ43346.1"/>
    </source>
</evidence>
<dbReference type="OrthoDB" id="5411425at2"/>
<name>A0A1P8UHM9_9GAMM</name>
<dbReference type="EMBL" id="CP019434">
    <property type="protein sequence ID" value="APZ43346.1"/>
    <property type="molecule type" value="Genomic_DNA"/>
</dbReference>